<name>A0ABR7QAX5_9FLAO</name>
<accession>A0ABR7QAX5</accession>
<dbReference type="InterPro" id="IPR026444">
    <property type="entry name" value="Secre_tail"/>
</dbReference>
<keyword evidence="4" id="KW-1185">Reference proteome</keyword>
<feature type="chain" id="PRO_5046583394" evidence="2">
    <location>
        <begin position="20"/>
        <end position="814"/>
    </location>
</feature>
<keyword evidence="1 2" id="KW-0732">Signal</keyword>
<organism evidence="3 4">
    <name type="scientific">Kordia aestuariivivens</name>
    <dbReference type="NCBI Taxonomy" id="2759037"/>
    <lineage>
        <taxon>Bacteria</taxon>
        <taxon>Pseudomonadati</taxon>
        <taxon>Bacteroidota</taxon>
        <taxon>Flavobacteriia</taxon>
        <taxon>Flavobacteriales</taxon>
        <taxon>Flavobacteriaceae</taxon>
        <taxon>Kordia</taxon>
    </lineage>
</organism>
<protein>
    <submittedName>
        <fullName evidence="3">T9SS type A sorting domain-containing protein</fullName>
    </submittedName>
</protein>
<evidence type="ECO:0000313" key="3">
    <source>
        <dbReference type="EMBL" id="MBC8755731.1"/>
    </source>
</evidence>
<dbReference type="SUPFAM" id="SSF49899">
    <property type="entry name" value="Concanavalin A-like lectins/glucanases"/>
    <property type="match status" value="1"/>
</dbReference>
<sequence>MKKLFLLILVLLNISVATAQPPNDGYYLDGVDDFIELTDSDNINTTTVNNRTIEGYFKVDDATSRQVVYKEGGGSRGIAIYVENDYVVVGGYNRANNDYTPRWNGTYFREPISDDTWYHVALVFDNVSTPVNDPIAASDNTNLKWYLDGTLMDSRAGFEIRSHSGDINLGRSDSNVRYPNCGTWTSGGTSEYCFDSNSQSNSNNYFAGNVWGFRVWDDVRTATEIDDNKDVLILTVGTNNLVAALDGDTISYLDDDDDVVTDSASNKTTITWSATATTTSWTTGTNWVGGTAPDATKLESVVIPSSTNYPVLTAHTVVGELTVNATASITVNADATLDVYYDLTNNGTITIENDGALLSRENIPVKGTGDYVVKRDSPNYTNRYFYSYWSTPIDESNSTIATIFPNVAGYSYYWNASTTNAAWSSSHTDMEVGRGYALRANHYNVETAIYTGTVNNGDISEPVYYTVDPSTSESGYNIIGNPYPSAIDWETFQSDNSAAIQGTVYYWRQTDAPIGDNLSSDYIEYNSTGSNPLGAADGNIGTAQGFAVQAKSGGTGTVTFKNTHRVIANNDQFFRPNGSIGAFTPESTNSSNSQTDGRLSLRLSGSGLYATQLLGFIPQGNVNFDDQYDGAFINEGAGIEFYSFLVTDKLAIQALPTLTNLDVEIALGYQVLSSGTYTLEIDAEYLSQDFDILLEDRYQGTFTDLRQTSYTFTTSPTEENDRFFLNIQYKNTLSIEDIEVVGQQTNVLFKNNDLRTITNRTDFETIVLYDISGKQIMQREYSETVAIPQISSGVYIVKFTTESGIVVSKKVLKF</sequence>
<gene>
    <name evidence="3" type="ORF">H2O64_13730</name>
</gene>
<reference evidence="3 4" key="1">
    <citation type="submission" date="2020-07" db="EMBL/GenBank/DDBJ databases">
        <title>Description of Kordia aestuariivivens sp. nov., isolated from a tidal flat.</title>
        <authorList>
            <person name="Park S."/>
            <person name="Yoon J.-H."/>
        </authorList>
    </citation>
    <scope>NUCLEOTIDE SEQUENCE [LARGE SCALE GENOMIC DNA]</scope>
    <source>
        <strain evidence="3 4">YSTF-M3</strain>
    </source>
</reference>
<evidence type="ECO:0000256" key="2">
    <source>
        <dbReference type="SAM" id="SignalP"/>
    </source>
</evidence>
<dbReference type="Gene3D" id="2.60.120.200">
    <property type="match status" value="1"/>
</dbReference>
<dbReference type="EMBL" id="JACGWS010000008">
    <property type="protein sequence ID" value="MBC8755731.1"/>
    <property type="molecule type" value="Genomic_DNA"/>
</dbReference>
<feature type="signal peptide" evidence="2">
    <location>
        <begin position="1"/>
        <end position="19"/>
    </location>
</feature>
<dbReference type="InterPro" id="IPR013320">
    <property type="entry name" value="ConA-like_dom_sf"/>
</dbReference>
<evidence type="ECO:0000313" key="4">
    <source>
        <dbReference type="Proteomes" id="UP000619238"/>
    </source>
</evidence>
<dbReference type="Proteomes" id="UP000619238">
    <property type="component" value="Unassembled WGS sequence"/>
</dbReference>
<evidence type="ECO:0000256" key="1">
    <source>
        <dbReference type="ARBA" id="ARBA00022729"/>
    </source>
</evidence>
<dbReference type="NCBIfam" id="TIGR04183">
    <property type="entry name" value="Por_Secre_tail"/>
    <property type="match status" value="1"/>
</dbReference>
<dbReference type="RefSeq" id="WP_187562780.1">
    <property type="nucleotide sequence ID" value="NZ_JACGWS010000008.1"/>
</dbReference>
<proteinExistence type="predicted"/>
<comment type="caution">
    <text evidence="3">The sequence shown here is derived from an EMBL/GenBank/DDBJ whole genome shotgun (WGS) entry which is preliminary data.</text>
</comment>